<dbReference type="EMBL" id="VLKY01000021">
    <property type="protein sequence ID" value="TWI48050.1"/>
    <property type="molecule type" value="Genomic_DNA"/>
</dbReference>
<dbReference type="OrthoDB" id="6942283at2"/>
<accession>A0A562PV63</accession>
<name>A0A562PV63_9PSED</name>
<comment type="caution">
    <text evidence="1">The sequence shown here is derived from an EMBL/GenBank/DDBJ whole genome shotgun (WGS) entry which is preliminary data.</text>
</comment>
<dbReference type="AlphaFoldDB" id="A0A562PV63"/>
<dbReference type="Proteomes" id="UP000316905">
    <property type="component" value="Unassembled WGS sequence"/>
</dbReference>
<reference evidence="1 2" key="1">
    <citation type="journal article" date="2015" name="Stand. Genomic Sci.">
        <title>Genomic Encyclopedia of Bacterial and Archaeal Type Strains, Phase III: the genomes of soil and plant-associated and newly described type strains.</title>
        <authorList>
            <person name="Whitman W.B."/>
            <person name="Woyke T."/>
            <person name="Klenk H.P."/>
            <person name="Zhou Y."/>
            <person name="Lilburn T.G."/>
            <person name="Beck B.J."/>
            <person name="De Vos P."/>
            <person name="Vandamme P."/>
            <person name="Eisen J.A."/>
            <person name="Garrity G."/>
            <person name="Hugenholtz P."/>
            <person name="Kyrpides N.C."/>
        </authorList>
    </citation>
    <scope>NUCLEOTIDE SEQUENCE [LARGE SCALE GENOMIC DNA]</scope>
    <source>
        <strain evidence="1 2">CGMCC 1.6858</strain>
    </source>
</reference>
<keyword evidence="2" id="KW-1185">Reference proteome</keyword>
<sequence>MNWKQDGKYALRGEHGYQIGKYIVDGKPRYIAWLGMEALGERCDTVQEAKERCERHLQIMGREAA</sequence>
<evidence type="ECO:0000313" key="2">
    <source>
        <dbReference type="Proteomes" id="UP000316905"/>
    </source>
</evidence>
<protein>
    <submittedName>
        <fullName evidence="1">Uncharacterized protein</fullName>
    </submittedName>
</protein>
<dbReference type="RefSeq" id="WP_145145530.1">
    <property type="nucleotide sequence ID" value="NZ_VLKY01000021.1"/>
</dbReference>
<organism evidence="1 2">
    <name type="scientific">Pseudomonas duriflava</name>
    <dbReference type="NCBI Taxonomy" id="459528"/>
    <lineage>
        <taxon>Bacteria</taxon>
        <taxon>Pseudomonadati</taxon>
        <taxon>Pseudomonadota</taxon>
        <taxon>Gammaproteobacteria</taxon>
        <taxon>Pseudomonadales</taxon>
        <taxon>Pseudomonadaceae</taxon>
        <taxon>Pseudomonas</taxon>
    </lineage>
</organism>
<evidence type="ECO:0000313" key="1">
    <source>
        <dbReference type="EMBL" id="TWI48050.1"/>
    </source>
</evidence>
<proteinExistence type="predicted"/>
<gene>
    <name evidence="1" type="ORF">IQ22_04243</name>
</gene>